<dbReference type="EMBL" id="CP041692">
    <property type="protein sequence ID" value="QDP95270.1"/>
    <property type="molecule type" value="Genomic_DNA"/>
</dbReference>
<protein>
    <submittedName>
        <fullName evidence="1">Uncharacterized protein</fullName>
    </submittedName>
</protein>
<sequence length="125" mass="13567">MARNLILETEPWAAQGETDHITERLLAFMKAPRLLAPGSRIRVMWSYEKDGETAGAPAAQAVTAVYTDDAGVEYRDHYTFGLDEVLAAAPVPSTGARTASGEDKALKNIDHAIRSLSANVAELRR</sequence>
<evidence type="ECO:0000313" key="2">
    <source>
        <dbReference type="Proteomes" id="UP000319263"/>
    </source>
</evidence>
<evidence type="ECO:0000313" key="1">
    <source>
        <dbReference type="EMBL" id="QDP95270.1"/>
    </source>
</evidence>
<proteinExistence type="predicted"/>
<accession>A0A516PVT2</accession>
<dbReference type="AlphaFoldDB" id="A0A516PVT2"/>
<keyword evidence="2" id="KW-1185">Reference proteome</keyword>
<dbReference type="OrthoDB" id="5113443at2"/>
<dbReference type="KEGG" id="mik:FOE78_04510"/>
<organism evidence="1 2">
    <name type="scientific">Microlunatus elymi</name>
    <dbReference type="NCBI Taxonomy" id="2596828"/>
    <lineage>
        <taxon>Bacteria</taxon>
        <taxon>Bacillati</taxon>
        <taxon>Actinomycetota</taxon>
        <taxon>Actinomycetes</taxon>
        <taxon>Propionibacteriales</taxon>
        <taxon>Propionibacteriaceae</taxon>
        <taxon>Microlunatus</taxon>
    </lineage>
</organism>
<gene>
    <name evidence="1" type="ORF">FOE78_04510</name>
</gene>
<reference evidence="1 2" key="1">
    <citation type="submission" date="2019-07" db="EMBL/GenBank/DDBJ databases">
        <title>Microlunatus dokdonensis sp. nov. isolated from the rhizospheric soil of the wild plant Elymus tsukushiensis.</title>
        <authorList>
            <person name="Ghim S.-Y."/>
            <person name="Hwang Y.-J."/>
            <person name="Son J.-S."/>
            <person name="Shin J.-H."/>
        </authorList>
    </citation>
    <scope>NUCLEOTIDE SEQUENCE [LARGE SCALE GENOMIC DNA]</scope>
    <source>
        <strain evidence="1 2">KUDC0627</strain>
    </source>
</reference>
<dbReference type="Proteomes" id="UP000319263">
    <property type="component" value="Chromosome"/>
</dbReference>
<name>A0A516PVT2_9ACTN</name>
<dbReference type="RefSeq" id="WP_143985251.1">
    <property type="nucleotide sequence ID" value="NZ_CP041692.1"/>
</dbReference>